<dbReference type="OrthoDB" id="1105810at2759"/>
<evidence type="ECO:0000259" key="11">
    <source>
        <dbReference type="PROSITE" id="PS50878"/>
    </source>
</evidence>
<dbReference type="InterPro" id="IPR041373">
    <property type="entry name" value="RT_RNaseH"/>
</dbReference>
<dbReference type="GO" id="GO:0015074">
    <property type="term" value="P:DNA integration"/>
    <property type="evidence" value="ECO:0007669"/>
    <property type="project" value="InterPro"/>
</dbReference>
<dbReference type="EC" id="2.7.7.49" evidence="1"/>
<dbReference type="Pfam" id="PF00078">
    <property type="entry name" value="RVT_1"/>
    <property type="match status" value="1"/>
</dbReference>
<protein>
    <recommendedName>
        <fullName evidence="1">RNA-directed DNA polymerase</fullName>
        <ecNumber evidence="1">2.7.7.49</ecNumber>
    </recommendedName>
</protein>
<evidence type="ECO:0000313" key="13">
    <source>
        <dbReference type="EMBL" id="CAA7056418.1"/>
    </source>
</evidence>
<dbReference type="CDD" id="cd01647">
    <property type="entry name" value="RT_LTR"/>
    <property type="match status" value="1"/>
</dbReference>
<comment type="caution">
    <text evidence="13">The sequence shown here is derived from an EMBL/GenBank/DDBJ whole genome shotgun (WGS) entry which is preliminary data.</text>
</comment>
<feature type="region of interest" description="Disordered" evidence="9">
    <location>
        <begin position="300"/>
        <end position="336"/>
    </location>
</feature>
<keyword evidence="7" id="KW-0695">RNA-directed DNA polymerase</keyword>
<dbReference type="InterPro" id="IPR001584">
    <property type="entry name" value="Integrase_cat-core"/>
</dbReference>
<reference evidence="13" key="1">
    <citation type="submission" date="2020-01" db="EMBL/GenBank/DDBJ databases">
        <authorList>
            <person name="Mishra B."/>
        </authorList>
    </citation>
    <scope>NUCLEOTIDE SEQUENCE [LARGE SCALE GENOMIC DNA]</scope>
</reference>
<dbReference type="GO" id="GO:0004519">
    <property type="term" value="F:endonuclease activity"/>
    <property type="evidence" value="ECO:0007669"/>
    <property type="project" value="UniProtKB-KW"/>
</dbReference>
<dbReference type="InterPro" id="IPR041588">
    <property type="entry name" value="Integrase_H2C2"/>
</dbReference>
<dbReference type="InterPro" id="IPR012337">
    <property type="entry name" value="RNaseH-like_sf"/>
</dbReference>
<evidence type="ECO:0000256" key="6">
    <source>
        <dbReference type="ARBA" id="ARBA00022801"/>
    </source>
</evidence>
<dbReference type="SUPFAM" id="SSF57756">
    <property type="entry name" value="Retrovirus zinc finger-like domains"/>
    <property type="match status" value="1"/>
</dbReference>
<feature type="domain" description="Integrase catalytic" evidence="12">
    <location>
        <begin position="1405"/>
        <end position="1570"/>
    </location>
</feature>
<dbReference type="PANTHER" id="PTHR37984">
    <property type="entry name" value="PROTEIN CBG26694"/>
    <property type="match status" value="1"/>
</dbReference>
<dbReference type="Gene3D" id="3.10.10.10">
    <property type="entry name" value="HIV Type 1 Reverse Transcriptase, subunit A, domain 1"/>
    <property type="match status" value="1"/>
</dbReference>
<dbReference type="FunFam" id="3.30.70.270:FF:000020">
    <property type="entry name" value="Transposon Tf2-6 polyprotein-like Protein"/>
    <property type="match status" value="1"/>
</dbReference>
<dbReference type="InterPro" id="IPR001878">
    <property type="entry name" value="Znf_CCHC"/>
</dbReference>
<name>A0A6D2KHQ3_9BRAS</name>
<evidence type="ECO:0000256" key="4">
    <source>
        <dbReference type="ARBA" id="ARBA00022722"/>
    </source>
</evidence>
<dbReference type="Pfam" id="PF08284">
    <property type="entry name" value="RVP_2"/>
    <property type="match status" value="1"/>
</dbReference>
<proteinExistence type="predicted"/>
<evidence type="ECO:0000313" key="14">
    <source>
        <dbReference type="Proteomes" id="UP000467841"/>
    </source>
</evidence>
<dbReference type="PROSITE" id="PS50994">
    <property type="entry name" value="INTEGRASE"/>
    <property type="match status" value="1"/>
</dbReference>
<feature type="domain" description="CCHC-type" evidence="10">
    <location>
        <begin position="590"/>
        <end position="603"/>
    </location>
</feature>
<dbReference type="FunFam" id="3.10.20.370:FF:000001">
    <property type="entry name" value="Retrovirus-related Pol polyprotein from transposon 17.6-like protein"/>
    <property type="match status" value="1"/>
</dbReference>
<dbReference type="EMBL" id="CACVBM020001640">
    <property type="protein sequence ID" value="CAA7056418.1"/>
    <property type="molecule type" value="Genomic_DNA"/>
</dbReference>
<dbReference type="Gene3D" id="3.30.420.10">
    <property type="entry name" value="Ribonuclease H-like superfamily/Ribonuclease H"/>
    <property type="match status" value="1"/>
</dbReference>
<dbReference type="InterPro" id="IPR050951">
    <property type="entry name" value="Retrovirus_Pol_polyprotein"/>
</dbReference>
<dbReference type="PROSITE" id="PS50878">
    <property type="entry name" value="RT_POL"/>
    <property type="match status" value="1"/>
</dbReference>
<evidence type="ECO:0000256" key="2">
    <source>
        <dbReference type="ARBA" id="ARBA00022679"/>
    </source>
</evidence>
<dbReference type="GO" id="GO:0003676">
    <property type="term" value="F:nucleic acid binding"/>
    <property type="evidence" value="ECO:0007669"/>
    <property type="project" value="InterPro"/>
</dbReference>
<gene>
    <name evidence="13" type="ORF">MERR_LOCUS43654</name>
</gene>
<dbReference type="GO" id="GO:0016787">
    <property type="term" value="F:hydrolase activity"/>
    <property type="evidence" value="ECO:0007669"/>
    <property type="project" value="UniProtKB-KW"/>
</dbReference>
<evidence type="ECO:0000256" key="5">
    <source>
        <dbReference type="ARBA" id="ARBA00022759"/>
    </source>
</evidence>
<organism evidence="13 14">
    <name type="scientific">Microthlaspi erraticum</name>
    <dbReference type="NCBI Taxonomy" id="1685480"/>
    <lineage>
        <taxon>Eukaryota</taxon>
        <taxon>Viridiplantae</taxon>
        <taxon>Streptophyta</taxon>
        <taxon>Embryophyta</taxon>
        <taxon>Tracheophyta</taxon>
        <taxon>Spermatophyta</taxon>
        <taxon>Magnoliopsida</taxon>
        <taxon>eudicotyledons</taxon>
        <taxon>Gunneridae</taxon>
        <taxon>Pentapetalae</taxon>
        <taxon>rosids</taxon>
        <taxon>malvids</taxon>
        <taxon>Brassicales</taxon>
        <taxon>Brassicaceae</taxon>
        <taxon>Coluteocarpeae</taxon>
        <taxon>Microthlaspi</taxon>
    </lineage>
</organism>
<dbReference type="FunFam" id="3.30.420.10:FF:000032">
    <property type="entry name" value="Retrovirus-related Pol polyprotein from transposon 297-like Protein"/>
    <property type="match status" value="1"/>
</dbReference>
<keyword evidence="4" id="KW-0540">Nuclease</keyword>
<dbReference type="PROSITE" id="PS50158">
    <property type="entry name" value="ZF_CCHC"/>
    <property type="match status" value="2"/>
</dbReference>
<dbReference type="InterPro" id="IPR000477">
    <property type="entry name" value="RT_dom"/>
</dbReference>
<dbReference type="Gene3D" id="1.10.340.70">
    <property type="match status" value="1"/>
</dbReference>
<feature type="domain" description="Reverse transcriptase" evidence="11">
    <location>
        <begin position="866"/>
        <end position="1045"/>
    </location>
</feature>
<dbReference type="InterPro" id="IPR036397">
    <property type="entry name" value="RNaseH_sf"/>
</dbReference>
<evidence type="ECO:0000256" key="1">
    <source>
        <dbReference type="ARBA" id="ARBA00012493"/>
    </source>
</evidence>
<evidence type="ECO:0000256" key="8">
    <source>
        <dbReference type="PROSITE-ProRule" id="PRU00047"/>
    </source>
</evidence>
<dbReference type="Gene3D" id="3.30.70.270">
    <property type="match status" value="2"/>
</dbReference>
<evidence type="ECO:0000256" key="7">
    <source>
        <dbReference type="ARBA" id="ARBA00022918"/>
    </source>
</evidence>
<feature type="compositionally biased region" description="Pro residues" evidence="9">
    <location>
        <begin position="317"/>
        <end position="332"/>
    </location>
</feature>
<dbReference type="InterPro" id="IPR043502">
    <property type="entry name" value="DNA/RNA_pol_sf"/>
</dbReference>
<dbReference type="SUPFAM" id="SSF56672">
    <property type="entry name" value="DNA/RNA polymerases"/>
    <property type="match status" value="1"/>
</dbReference>
<dbReference type="Pfam" id="PF00098">
    <property type="entry name" value="zf-CCHC"/>
    <property type="match status" value="2"/>
</dbReference>
<dbReference type="SUPFAM" id="SSF53098">
    <property type="entry name" value="Ribonuclease H-like"/>
    <property type="match status" value="1"/>
</dbReference>
<keyword evidence="8" id="KW-0479">Metal-binding</keyword>
<keyword evidence="14" id="KW-1185">Reference proteome</keyword>
<dbReference type="Gene3D" id="2.40.70.10">
    <property type="entry name" value="Acid Proteases"/>
    <property type="match status" value="1"/>
</dbReference>
<keyword evidence="8" id="KW-0862">Zinc</keyword>
<dbReference type="InterPro" id="IPR043128">
    <property type="entry name" value="Rev_trsase/Diguanyl_cyclase"/>
</dbReference>
<evidence type="ECO:0000256" key="9">
    <source>
        <dbReference type="SAM" id="MobiDB-lite"/>
    </source>
</evidence>
<dbReference type="CDD" id="cd09274">
    <property type="entry name" value="RNase_HI_RT_Ty3"/>
    <property type="match status" value="1"/>
</dbReference>
<dbReference type="InterPro" id="IPR005162">
    <property type="entry name" value="Retrotrans_gag_dom"/>
</dbReference>
<accession>A0A6D2KHQ3</accession>
<feature type="domain" description="CCHC-type" evidence="10">
    <location>
        <begin position="570"/>
        <end position="585"/>
    </location>
</feature>
<dbReference type="SUPFAM" id="SSF50630">
    <property type="entry name" value="Acid proteases"/>
    <property type="match status" value="1"/>
</dbReference>
<dbReference type="GO" id="GO:0008270">
    <property type="term" value="F:zinc ion binding"/>
    <property type="evidence" value="ECO:0007669"/>
    <property type="project" value="UniProtKB-KW"/>
</dbReference>
<dbReference type="InterPro" id="IPR021109">
    <property type="entry name" value="Peptidase_aspartic_dom_sf"/>
</dbReference>
<dbReference type="Gene3D" id="4.10.60.10">
    <property type="entry name" value="Zinc finger, CCHC-type"/>
    <property type="match status" value="1"/>
</dbReference>
<dbReference type="GO" id="GO:0003964">
    <property type="term" value="F:RNA-directed DNA polymerase activity"/>
    <property type="evidence" value="ECO:0007669"/>
    <property type="project" value="UniProtKB-KW"/>
</dbReference>
<keyword evidence="8" id="KW-0863">Zinc-finger</keyword>
<keyword evidence="5" id="KW-0255">Endonuclease</keyword>
<dbReference type="CDD" id="cd00303">
    <property type="entry name" value="retropepsin_like"/>
    <property type="match status" value="1"/>
</dbReference>
<dbReference type="InterPro" id="IPR036875">
    <property type="entry name" value="Znf_CCHC_sf"/>
</dbReference>
<evidence type="ECO:0000256" key="3">
    <source>
        <dbReference type="ARBA" id="ARBA00022695"/>
    </source>
</evidence>
<keyword evidence="6" id="KW-0378">Hydrolase</keyword>
<dbReference type="Pfam" id="PF17917">
    <property type="entry name" value="RT_RNaseH"/>
    <property type="match status" value="1"/>
</dbReference>
<dbReference type="Proteomes" id="UP000467841">
    <property type="component" value="Unassembled WGS sequence"/>
</dbReference>
<dbReference type="SMART" id="SM00343">
    <property type="entry name" value="ZnF_C2HC"/>
    <property type="match status" value="2"/>
</dbReference>
<keyword evidence="3" id="KW-0548">Nucleotidyltransferase</keyword>
<dbReference type="PANTHER" id="PTHR37984:SF5">
    <property type="entry name" value="PROTEIN NYNRIN-LIKE"/>
    <property type="match status" value="1"/>
</dbReference>
<dbReference type="Pfam" id="PF03732">
    <property type="entry name" value="Retrotrans_gag"/>
    <property type="match status" value="1"/>
</dbReference>
<evidence type="ECO:0000259" key="12">
    <source>
        <dbReference type="PROSITE" id="PS50994"/>
    </source>
</evidence>
<sequence length="1640" mass="185770">MENGVSALTDITDQSSSQNVIHLDKDSSHDGNMNNDAQHFNSLFSGHSQSEKLPKLLCITLLLVREIVDRSFRKEENEHPAYEIRNCGEVRKEKGEKIRIRNGTYGEISSCFVRSQKLILVSSERSSSQLSKPSEITFSSFASSFCLRFWGKDSGRTRTIQTRLVVDPDRGSVREGKGVEVGTIGGSVFLQQSQSVFSQIQRGRIELWAMVFPRNWTVMGRRVTCRSRTADEPGMGVYELRLPPSMRMPPKKTTRVANANVNARAAGQGQPQGGAEPAITRAEVQELRDMMREILQRQAAPAVGQPNAAPHGHHLPPAAPHVQHPPPPPAGAPAPGIGLTYWETLRLMTDLGTEIFNGGNNPVEADDWRKLLERNFESTRCPVEFKKGLAVHFLRGEAHIWWEGVMRSMPAGYEIPWETFRDEFNRKYFPQEAMDTMECSYLELRQGSMTVRDYEREFNRLSRFAGREPGEQKLIRRFMRGLRPDIRNHCSVRDYGSMIELVEKAAMMETGLEEEVKHLKSTQAKATKVVESQKRTWDNRDARQGQNRFAECATCGKRHGGVCWAKTNNCYQCGQPGHTQQNCPRGVNNCRRCGQRGHFARECTAQLPVGQQGNQNRGILPPPPKRQAVGPRVFAAADQIGAEPIVGSVLVGGITAYTLFDTGATHCFVSPEVARCWDSRIGFEDRQRRIDTAGTEVIGSSRTYRDVPVVIEKEGLLGDFIELELKHYEVIIGMDWLTQHKAILDCTRRRVDFTQAERNLVFQGVRALGRIPVISMAHVEEMKWKGPEVYLATISIEGGPMGIDLEEISVAAEYADVFEPLTGPPPERGDAFTIELEPGTASVSRAPYRLAPSEMAELKKQLEDLTDKGFVRPSSSPWGAPVLFVKKKDGSFRLCIDYRGLNKVTIKNKYPLPRIDELLDQLQGASWFSKIDLASGYHQIAIAEGDVRKTTFRTRYGHYEFVVMPFGLTNAPAAFMKLMNNVFREYLDKFVIVFIDDILIYSRSKEEHAEHLRIVLQTLRDQKLFAKLSKCSFWQKKIGFLGHIVSEAGVAVDPEKITTITQWPRPKNASEIRSFLGLAGYYRKFVKGFASLAKPLTQLTCKEAKFVWSEECEKSFEELKKHLTQAPILVLPKAGVLYVVYTDASGTGLGCVLMQEEKVIAYASRQLRKHEVNYPTHDLELASVVFALKVWRAYLYGEKVQVFTDHKSLKYVFTQSDLNLRQRRWMELLADYDMDIAYYPRKANQVADALSRRRNDVSRIKEVEELVSTLASLSICSASVEEGVMGLEAVNQAYLLWRIREAQNGDTGLQNTVKSEVAGYHTTKNGTLVFRGRVCVPDDKGLKGEILKQAHQSRFSIHPGSTKMYRDLKRYYHWNGMKRDVGEWVAKCTTCQLVKAEHRVPSGLLQSLPLPEWKWDMVTMDFVTGLPRTLSKKDAIWVIVDRLTKSAHFLAVKKTDGADRLAQMYMDEIVRLHGVPASIISDRDSKFTSLFWKAFQKAMGTKVNLSTAYHPQTDGQSERTIQTLEDMLRACMLDWGGRWERHLPLAEFAYNNSYHASLGMSPFEALYGRPCRTPLCWTEVGERQDTEPAIIQETTEQVEILKGKLREAHDRQKSYADKRRKDLEFAVGDLVYLKMRMFKG</sequence>
<dbReference type="Pfam" id="PF17921">
    <property type="entry name" value="Integrase_H2C2"/>
    <property type="match status" value="1"/>
</dbReference>
<evidence type="ECO:0000259" key="10">
    <source>
        <dbReference type="PROSITE" id="PS50158"/>
    </source>
</evidence>
<keyword evidence="2" id="KW-0808">Transferase</keyword>